<dbReference type="EMBL" id="CP048050">
    <property type="protein sequence ID" value="QIS46438.1"/>
    <property type="molecule type" value="Genomic_DNA"/>
</dbReference>
<gene>
    <name evidence="1" type="ORF">GW570_14695</name>
</gene>
<keyword evidence="2" id="KW-1185">Reference proteome</keyword>
<evidence type="ECO:0000313" key="1">
    <source>
        <dbReference type="EMBL" id="QIS46438.1"/>
    </source>
</evidence>
<sequence>MTLPHARPLITTAASILLSAAIALGGGAAADAADLPNPTHAAPRDNAIMLSVTNPKVHAIMVYPLDGSVPDLCIPIHYGWNSIPLNGQTAAIAIGSSCNRQEKLKTFPTRIVHSREWWDANPRDYLRQMG</sequence>
<geneLocation type="plasmid" evidence="1 2">
    <name>pCM2_1101</name>
</geneLocation>
<dbReference type="AlphaFoldDB" id="A0A0M4H373"/>
<evidence type="ECO:0000313" key="2">
    <source>
        <dbReference type="Proteomes" id="UP000503164"/>
    </source>
</evidence>
<proteinExistence type="predicted"/>
<organism evidence="1 2">
    <name type="scientific">Clavibacter capsici</name>
    <dbReference type="NCBI Taxonomy" id="1874630"/>
    <lineage>
        <taxon>Bacteria</taxon>
        <taxon>Bacillati</taxon>
        <taxon>Actinomycetota</taxon>
        <taxon>Actinomycetes</taxon>
        <taxon>Micrococcales</taxon>
        <taxon>Microbacteriaceae</taxon>
        <taxon>Clavibacter</taxon>
    </lineage>
</organism>
<accession>A0A0M4H373</accession>
<keyword evidence="1" id="KW-0614">Plasmid</keyword>
<dbReference type="RefSeq" id="WP_053775947.1">
    <property type="nucleotide sequence ID" value="NZ_CP012575.1"/>
</dbReference>
<reference evidence="1 2" key="1">
    <citation type="journal article" date="2020" name="Mol. Plant Pathol.">
        <title>Plasmid composition and the chpG gene determine the virulence level of Clavibacter capsici natural isolates in pepper.</title>
        <authorList>
            <person name="Hwang I.S."/>
            <person name="Lee H.M."/>
            <person name="Oh E.J."/>
            <person name="Lee S."/>
            <person name="Heu S."/>
            <person name="Oh C.S."/>
        </authorList>
    </citation>
    <scope>NUCLEOTIDE SEQUENCE [LARGE SCALE GENOMIC DNA]</scope>
    <source>
        <strain evidence="1 2">1101</strain>
    </source>
</reference>
<dbReference type="KEGG" id="ccap:AES38_15160"/>
<name>A0A0M4H373_9MICO</name>
<protein>
    <submittedName>
        <fullName evidence="1">Uncharacterized protein</fullName>
    </submittedName>
</protein>
<dbReference type="Proteomes" id="UP000503164">
    <property type="component" value="Plasmid pCM2_1101"/>
</dbReference>